<dbReference type="AlphaFoldDB" id="A0AAE3WH15"/>
<sequence>MIEVTSQETQGWKRLDKAAFGIIYGAIMVLSILMAAGDHPESPVKTAVVLFGSVLAITLAKAFAELLAHALDSGERVTRHAWRAAWHHSSPTLAVANLPTLFFLAAGFGWMGVELAALLSQGVCVALLAVLGARVGWVIDGRVTPAVLGGLFAGGIGLVLALMKVAIH</sequence>
<dbReference type="EMBL" id="JANHAX010000006">
    <property type="protein sequence ID" value="MDQ2091652.1"/>
    <property type="molecule type" value="Genomic_DNA"/>
</dbReference>
<keyword evidence="1" id="KW-0812">Transmembrane</keyword>
<organism evidence="2 3">
    <name type="scientific">Marimonas arenosa</name>
    <dbReference type="NCBI Taxonomy" id="1795305"/>
    <lineage>
        <taxon>Bacteria</taxon>
        <taxon>Pseudomonadati</taxon>
        <taxon>Pseudomonadota</taxon>
        <taxon>Alphaproteobacteria</taxon>
        <taxon>Rhodobacterales</taxon>
        <taxon>Paracoccaceae</taxon>
        <taxon>Marimonas</taxon>
    </lineage>
</organism>
<name>A0AAE3WH15_9RHOB</name>
<dbReference type="Proteomes" id="UP001226762">
    <property type="component" value="Unassembled WGS sequence"/>
</dbReference>
<feature type="transmembrane region" description="Helical" evidence="1">
    <location>
        <begin position="146"/>
        <end position="167"/>
    </location>
</feature>
<keyword evidence="1" id="KW-0472">Membrane</keyword>
<reference evidence="2" key="2">
    <citation type="submission" date="2023-02" db="EMBL/GenBank/DDBJ databases">
        <title>'Rhodoalgimonas zhirmunskyi' gen. nov., isolated from a red alga.</title>
        <authorList>
            <person name="Nedashkovskaya O.I."/>
            <person name="Otstavnykh N.Y."/>
            <person name="Bystritskaya E.P."/>
            <person name="Balabanova L.A."/>
            <person name="Isaeva M.P."/>
        </authorList>
    </citation>
    <scope>NUCLEOTIDE SEQUENCE</scope>
    <source>
        <strain evidence="2">KCTC 52189</strain>
    </source>
</reference>
<evidence type="ECO:0000313" key="2">
    <source>
        <dbReference type="EMBL" id="MDQ2091652.1"/>
    </source>
</evidence>
<proteinExistence type="predicted"/>
<comment type="caution">
    <text evidence="2">The sequence shown here is derived from an EMBL/GenBank/DDBJ whole genome shotgun (WGS) entry which is preliminary data.</text>
</comment>
<keyword evidence="1" id="KW-1133">Transmembrane helix</keyword>
<feature type="transmembrane region" description="Helical" evidence="1">
    <location>
        <begin position="92"/>
        <end position="112"/>
    </location>
</feature>
<evidence type="ECO:0000256" key="1">
    <source>
        <dbReference type="SAM" id="Phobius"/>
    </source>
</evidence>
<evidence type="ECO:0000313" key="3">
    <source>
        <dbReference type="Proteomes" id="UP001226762"/>
    </source>
</evidence>
<keyword evidence="3" id="KW-1185">Reference proteome</keyword>
<feature type="transmembrane region" description="Helical" evidence="1">
    <location>
        <begin position="48"/>
        <end position="71"/>
    </location>
</feature>
<gene>
    <name evidence="2" type="ORF">NO357_17255</name>
</gene>
<feature type="transmembrane region" description="Helical" evidence="1">
    <location>
        <begin position="18"/>
        <end position="36"/>
    </location>
</feature>
<accession>A0AAE3WH15</accession>
<protein>
    <submittedName>
        <fullName evidence="2">Uncharacterized protein</fullName>
    </submittedName>
</protein>
<dbReference type="RefSeq" id="WP_306736952.1">
    <property type="nucleotide sequence ID" value="NZ_JANHAX010000006.1"/>
</dbReference>
<feature type="transmembrane region" description="Helical" evidence="1">
    <location>
        <begin position="118"/>
        <end position="139"/>
    </location>
</feature>
<reference evidence="2" key="1">
    <citation type="submission" date="2022-07" db="EMBL/GenBank/DDBJ databases">
        <authorList>
            <person name="Otstavnykh N."/>
            <person name="Isaeva M."/>
            <person name="Bystritskaya E."/>
        </authorList>
    </citation>
    <scope>NUCLEOTIDE SEQUENCE</scope>
    <source>
        <strain evidence="2">KCTC 52189</strain>
    </source>
</reference>